<name>A0ABR0AGA9_9CRUS</name>
<accession>A0ABR0AGA9</accession>
<proteinExistence type="predicted"/>
<reference evidence="1 2" key="1">
    <citation type="journal article" date="2023" name="Nucleic Acids Res.">
        <title>The hologenome of Daphnia magna reveals possible DNA methylation and microbiome-mediated evolution of the host genome.</title>
        <authorList>
            <person name="Chaturvedi A."/>
            <person name="Li X."/>
            <person name="Dhandapani V."/>
            <person name="Marshall H."/>
            <person name="Kissane S."/>
            <person name="Cuenca-Cambronero M."/>
            <person name="Asole G."/>
            <person name="Calvet F."/>
            <person name="Ruiz-Romero M."/>
            <person name="Marangio P."/>
            <person name="Guigo R."/>
            <person name="Rago D."/>
            <person name="Mirbahai L."/>
            <person name="Eastwood N."/>
            <person name="Colbourne J.K."/>
            <person name="Zhou J."/>
            <person name="Mallon E."/>
            <person name="Orsini L."/>
        </authorList>
    </citation>
    <scope>NUCLEOTIDE SEQUENCE [LARGE SCALE GENOMIC DNA]</scope>
    <source>
        <strain evidence="1">LRV0_1</strain>
    </source>
</reference>
<evidence type="ECO:0000313" key="1">
    <source>
        <dbReference type="EMBL" id="KAK4024070.1"/>
    </source>
</evidence>
<keyword evidence="2" id="KW-1185">Reference proteome</keyword>
<organism evidence="1 2">
    <name type="scientific">Daphnia magna</name>
    <dbReference type="NCBI Taxonomy" id="35525"/>
    <lineage>
        <taxon>Eukaryota</taxon>
        <taxon>Metazoa</taxon>
        <taxon>Ecdysozoa</taxon>
        <taxon>Arthropoda</taxon>
        <taxon>Crustacea</taxon>
        <taxon>Branchiopoda</taxon>
        <taxon>Diplostraca</taxon>
        <taxon>Cladocera</taxon>
        <taxon>Anomopoda</taxon>
        <taxon>Daphniidae</taxon>
        <taxon>Daphnia</taxon>
    </lineage>
</organism>
<protein>
    <recommendedName>
        <fullName evidence="3">Intraflagellar transport protein 20</fullName>
    </recommendedName>
</protein>
<gene>
    <name evidence="1" type="ORF">OUZ56_009460</name>
</gene>
<sequence>MAESKSGKTRAAVVTEVSDERFSLQEVALDEAKNDIDSLNGWIERVDAKFTKECQRLAQEIVRTLETEVRRIGVLLPQVELQLQQRQTAAVDGAMKKIREEIDTRETTLLLAIQTSIRDEAAKTMKKMRGRYPY</sequence>
<evidence type="ECO:0008006" key="3">
    <source>
        <dbReference type="Google" id="ProtNLM"/>
    </source>
</evidence>
<dbReference type="Proteomes" id="UP001234178">
    <property type="component" value="Unassembled WGS sequence"/>
</dbReference>
<evidence type="ECO:0000313" key="2">
    <source>
        <dbReference type="Proteomes" id="UP001234178"/>
    </source>
</evidence>
<comment type="caution">
    <text evidence="1">The sequence shown here is derived from an EMBL/GenBank/DDBJ whole genome shotgun (WGS) entry which is preliminary data.</text>
</comment>
<dbReference type="EMBL" id="JAOYFB010000037">
    <property type="protein sequence ID" value="KAK4024070.1"/>
    <property type="molecule type" value="Genomic_DNA"/>
</dbReference>